<dbReference type="InterPro" id="IPR012337">
    <property type="entry name" value="RNaseH-like_sf"/>
</dbReference>
<reference evidence="5 6" key="1">
    <citation type="submission" date="2019-01" db="EMBL/GenBank/DDBJ databases">
        <title>Coherence of Microcystis species and biogeography revealed through population genomics.</title>
        <authorList>
            <person name="Perez-Carrascal O.M."/>
            <person name="Terrat Y."/>
            <person name="Giani A."/>
            <person name="Fortin N."/>
            <person name="Tromas N."/>
            <person name="Shapiro B.J."/>
        </authorList>
    </citation>
    <scope>NUCLEOTIDE SEQUENCE [LARGE SCALE GENOMIC DNA]</scope>
    <source>
        <strain evidence="5">Mp_MB_F_20051200_S9</strain>
    </source>
</reference>
<dbReference type="InterPro" id="IPR051917">
    <property type="entry name" value="Transposase-Integrase"/>
</dbReference>
<feature type="region of interest" description="Disordered" evidence="2">
    <location>
        <begin position="136"/>
        <end position="155"/>
    </location>
</feature>
<keyword evidence="1" id="KW-0233">DNA recombination</keyword>
<dbReference type="SUPFAM" id="SSF53098">
    <property type="entry name" value="Ribonuclease H-like"/>
    <property type="match status" value="1"/>
</dbReference>
<dbReference type="GO" id="GO:0006310">
    <property type="term" value="P:DNA recombination"/>
    <property type="evidence" value="ECO:0007669"/>
    <property type="project" value="UniProtKB-KW"/>
</dbReference>
<organism evidence="5 6">
    <name type="scientific">Microcystis panniformis Mp_MB_F_20051200_S9</name>
    <dbReference type="NCBI Taxonomy" id="2486223"/>
    <lineage>
        <taxon>Bacteria</taxon>
        <taxon>Bacillati</taxon>
        <taxon>Cyanobacteriota</taxon>
        <taxon>Cyanophyceae</taxon>
        <taxon>Oscillatoriophycideae</taxon>
        <taxon>Chroococcales</taxon>
        <taxon>Microcystaceae</taxon>
        <taxon>Microcystis</taxon>
    </lineage>
</organism>
<gene>
    <name evidence="5" type="ORF">EWV53_10690</name>
</gene>
<dbReference type="GO" id="GO:0003676">
    <property type="term" value="F:nucleic acid binding"/>
    <property type="evidence" value="ECO:0007669"/>
    <property type="project" value="InterPro"/>
</dbReference>
<accession>A0A552PZH8</accession>
<dbReference type="GO" id="GO:0015074">
    <property type="term" value="P:DNA integration"/>
    <property type="evidence" value="ECO:0007669"/>
    <property type="project" value="InterPro"/>
</dbReference>
<dbReference type="GO" id="GO:0005829">
    <property type="term" value="C:cytosol"/>
    <property type="evidence" value="ECO:0007669"/>
    <property type="project" value="TreeGrafter"/>
</dbReference>
<dbReference type="PANTHER" id="PTHR10948:SF23">
    <property type="entry name" value="TRANSPOSASE INSI FOR INSERTION SEQUENCE ELEMENT IS30A-RELATED"/>
    <property type="match status" value="1"/>
</dbReference>
<name>A0A552PZH8_9CHRO</name>
<dbReference type="InterPro" id="IPR036397">
    <property type="entry name" value="RNaseH_sf"/>
</dbReference>
<dbReference type="InterPro" id="IPR025246">
    <property type="entry name" value="IS30-like_HTH"/>
</dbReference>
<dbReference type="InterPro" id="IPR001584">
    <property type="entry name" value="Integrase_cat-core"/>
</dbReference>
<evidence type="ECO:0000256" key="2">
    <source>
        <dbReference type="SAM" id="MobiDB-lite"/>
    </source>
</evidence>
<dbReference type="InterPro" id="IPR053392">
    <property type="entry name" value="Transposase_IS30-like"/>
</dbReference>
<dbReference type="EMBL" id="SFAC01000128">
    <property type="protein sequence ID" value="TRV62373.1"/>
    <property type="molecule type" value="Genomic_DNA"/>
</dbReference>
<feature type="compositionally biased region" description="Basic residues" evidence="2">
    <location>
        <begin position="136"/>
        <end position="149"/>
    </location>
</feature>
<evidence type="ECO:0000313" key="6">
    <source>
        <dbReference type="Proteomes" id="UP000317165"/>
    </source>
</evidence>
<dbReference type="GO" id="GO:0032196">
    <property type="term" value="P:transposition"/>
    <property type="evidence" value="ECO:0007669"/>
    <property type="project" value="TreeGrafter"/>
</dbReference>
<evidence type="ECO:0000259" key="3">
    <source>
        <dbReference type="PROSITE" id="PS50943"/>
    </source>
</evidence>
<evidence type="ECO:0000313" key="5">
    <source>
        <dbReference type="EMBL" id="TRV62373.1"/>
    </source>
</evidence>
<proteinExistence type="predicted"/>
<dbReference type="PROSITE" id="PS50994">
    <property type="entry name" value="INTEGRASE"/>
    <property type="match status" value="1"/>
</dbReference>
<dbReference type="PROSITE" id="PS50943">
    <property type="entry name" value="HTH_CROC1"/>
    <property type="match status" value="1"/>
</dbReference>
<evidence type="ECO:0000259" key="4">
    <source>
        <dbReference type="PROSITE" id="PS50994"/>
    </source>
</evidence>
<dbReference type="CDD" id="cd00093">
    <property type="entry name" value="HTH_XRE"/>
    <property type="match status" value="1"/>
</dbReference>
<dbReference type="Proteomes" id="UP000317165">
    <property type="component" value="Unassembled WGS sequence"/>
</dbReference>
<comment type="caution">
    <text evidence="5">The sequence shown here is derived from an EMBL/GenBank/DDBJ whole genome shotgun (WGS) entry which is preliminary data.</text>
</comment>
<dbReference type="Pfam" id="PF13936">
    <property type="entry name" value="HTH_38"/>
    <property type="match status" value="1"/>
</dbReference>
<feature type="domain" description="HTH cro/C1-type" evidence="3">
    <location>
        <begin position="14"/>
        <end position="39"/>
    </location>
</feature>
<dbReference type="PANTHER" id="PTHR10948">
    <property type="entry name" value="TRANSPOSASE"/>
    <property type="match status" value="1"/>
</dbReference>
<feature type="domain" description="Integrase catalytic" evidence="4">
    <location>
        <begin position="158"/>
        <end position="320"/>
    </location>
</feature>
<sequence length="328" mass="38325">MNYSHLSIDQRNHLYQLQQEQKLSQRELAKLIGCSQSTICRELQRNKTEQGWYLPDRAQILTDTRRKESKTTFSNVTEWRIKEIKTRLKNYHSPEQIAGRLKTEGEEWVSHETIYQMIYQNYQGLGKYQKYLRQGRKKRKKRGSLKGKRGGIPNRVGIEQRPTIAAEKKEIGHWESDTIIGGNHLGVLVTHVDKASKFLVAGLGKNKTSKQMNEVTEELFKPMDKEKIKTFTCDNGKEFSGHEELSKVLSASFYFATPYHSWERGLNEHTNGLLRQFFPKGTNFKIVKPEEVQKAVELINHRPRKCLDYRTPFEVFYELSSDIDALHF</sequence>
<dbReference type="Gene3D" id="3.30.420.10">
    <property type="entry name" value="Ribonuclease H-like superfamily/Ribonuclease H"/>
    <property type="match status" value="1"/>
</dbReference>
<dbReference type="GO" id="GO:0004803">
    <property type="term" value="F:transposase activity"/>
    <property type="evidence" value="ECO:0007669"/>
    <property type="project" value="TreeGrafter"/>
</dbReference>
<protein>
    <submittedName>
        <fullName evidence="5">IS30 family transposase</fullName>
    </submittedName>
</protein>
<dbReference type="InterPro" id="IPR001387">
    <property type="entry name" value="Cro/C1-type_HTH"/>
</dbReference>
<evidence type="ECO:0000256" key="1">
    <source>
        <dbReference type="ARBA" id="ARBA00023172"/>
    </source>
</evidence>
<dbReference type="AlphaFoldDB" id="A0A552PZH8"/>
<dbReference type="NCBIfam" id="NF033563">
    <property type="entry name" value="transpos_IS30"/>
    <property type="match status" value="1"/>
</dbReference>